<dbReference type="InterPro" id="IPR011128">
    <property type="entry name" value="G3P_DH_NAD-dep_N"/>
</dbReference>
<evidence type="ECO:0000259" key="19">
    <source>
        <dbReference type="Pfam" id="PF07479"/>
    </source>
</evidence>
<feature type="binding site" evidence="13">
    <location>
        <position position="253"/>
    </location>
    <ligand>
        <name>sn-glycerol 3-phosphate</name>
        <dbReference type="ChEBI" id="CHEBI:57597"/>
    </ligand>
</feature>
<evidence type="ECO:0000256" key="14">
    <source>
        <dbReference type="PIRSR" id="PIRSR000114-1"/>
    </source>
</evidence>
<dbReference type="FunFam" id="1.10.1040.10:FF:000001">
    <property type="entry name" value="Glycerol-3-phosphate dehydrogenase [NAD(P)+]"/>
    <property type="match status" value="1"/>
</dbReference>
<organism evidence="20 21">
    <name type="scientific">candidate division WOR-1 bacterium RIFOXYB2_FULL_37_13</name>
    <dbReference type="NCBI Taxonomy" id="1802579"/>
    <lineage>
        <taxon>Bacteria</taxon>
        <taxon>Bacillati</taxon>
        <taxon>Saganbacteria</taxon>
    </lineage>
</organism>
<evidence type="ECO:0000256" key="12">
    <source>
        <dbReference type="ARBA" id="ARBA00080511"/>
    </source>
</evidence>
<dbReference type="STRING" id="1802579.A2310_01445"/>
<feature type="binding site" evidence="13">
    <location>
        <position position="105"/>
    </location>
    <ligand>
        <name>NADPH</name>
        <dbReference type="ChEBI" id="CHEBI:57783"/>
    </ligand>
</feature>
<dbReference type="GO" id="GO:0006650">
    <property type="term" value="P:glycerophospholipid metabolic process"/>
    <property type="evidence" value="ECO:0007669"/>
    <property type="project" value="UniProtKB-UniRule"/>
</dbReference>
<evidence type="ECO:0000256" key="7">
    <source>
        <dbReference type="ARBA" id="ARBA00023209"/>
    </source>
</evidence>
<feature type="active site" description="Proton acceptor" evidence="13 14">
    <location>
        <position position="188"/>
    </location>
</feature>
<evidence type="ECO:0000256" key="4">
    <source>
        <dbReference type="ARBA" id="ARBA00023002"/>
    </source>
</evidence>
<comment type="caution">
    <text evidence="20">The sequence shown here is derived from an EMBL/GenBank/DDBJ whole genome shotgun (WGS) entry which is preliminary data.</text>
</comment>
<dbReference type="GO" id="GO:0005829">
    <property type="term" value="C:cytosol"/>
    <property type="evidence" value="ECO:0007669"/>
    <property type="project" value="TreeGrafter"/>
</dbReference>
<dbReference type="InterPro" id="IPR006109">
    <property type="entry name" value="G3P_DH_NAD-dep_C"/>
</dbReference>
<feature type="binding site" evidence="15">
    <location>
        <begin position="252"/>
        <end position="253"/>
    </location>
    <ligand>
        <name>substrate</name>
    </ligand>
</feature>
<dbReference type="GO" id="GO:0141153">
    <property type="term" value="F:glycerol-3-phosphate dehydrogenase (NADP+) activity"/>
    <property type="evidence" value="ECO:0007669"/>
    <property type="project" value="RHEA"/>
</dbReference>
<comment type="subcellular location">
    <subcellularLocation>
        <location evidence="13">Cytoplasm</location>
    </subcellularLocation>
</comment>
<keyword evidence="13" id="KW-0547">Nucleotide-binding</keyword>
<dbReference type="FunFam" id="3.40.50.720:FF:000019">
    <property type="entry name" value="Glycerol-3-phosphate dehydrogenase [NAD(P)+]"/>
    <property type="match status" value="1"/>
</dbReference>
<dbReference type="Gene3D" id="3.40.50.720">
    <property type="entry name" value="NAD(P)-binding Rossmann-like Domain"/>
    <property type="match status" value="1"/>
</dbReference>
<comment type="similarity">
    <text evidence="1 13 17">Belongs to the NAD-dependent glycerol-3-phosphate dehydrogenase family.</text>
</comment>
<dbReference type="UniPathway" id="UPA00940"/>
<evidence type="ECO:0000256" key="5">
    <source>
        <dbReference type="ARBA" id="ARBA00023027"/>
    </source>
</evidence>
<dbReference type="SUPFAM" id="SSF48179">
    <property type="entry name" value="6-phosphogluconate dehydrogenase C-terminal domain-like"/>
    <property type="match status" value="1"/>
</dbReference>
<gene>
    <name evidence="13" type="primary">gpsA</name>
    <name evidence="20" type="ORF">A2310_01445</name>
</gene>
<dbReference type="EC" id="1.1.1.94" evidence="10 13"/>
<accession>A0A1F4SRF1</accession>
<keyword evidence="7 13" id="KW-0594">Phospholipid biosynthesis</keyword>
<evidence type="ECO:0000313" key="21">
    <source>
        <dbReference type="Proteomes" id="UP000178417"/>
    </source>
</evidence>
<dbReference type="NCBIfam" id="NF000942">
    <property type="entry name" value="PRK00094.1-4"/>
    <property type="match status" value="1"/>
</dbReference>
<feature type="domain" description="Glycerol-3-phosphate dehydrogenase NAD-dependent N-terminal" evidence="18">
    <location>
        <begin position="3"/>
        <end position="156"/>
    </location>
</feature>
<keyword evidence="8 13" id="KW-1208">Phospholipid metabolism</keyword>
<feature type="binding site" evidence="13">
    <location>
        <position position="132"/>
    </location>
    <ligand>
        <name>sn-glycerol 3-phosphate</name>
        <dbReference type="ChEBI" id="CHEBI:57597"/>
    </ligand>
</feature>
<comment type="function">
    <text evidence="13">Catalyzes the reduction of the glycolytic intermediate dihydroxyacetone phosphate (DHAP) to sn-glycerol 3-phosphate (G3P), the key precursor for phospholipid synthesis.</text>
</comment>
<evidence type="ECO:0000313" key="20">
    <source>
        <dbReference type="EMBL" id="OGC22243.1"/>
    </source>
</evidence>
<dbReference type="GO" id="GO:0046168">
    <property type="term" value="P:glycerol-3-phosphate catabolic process"/>
    <property type="evidence" value="ECO:0007669"/>
    <property type="project" value="InterPro"/>
</dbReference>
<evidence type="ECO:0000256" key="3">
    <source>
        <dbReference type="ARBA" id="ARBA00022857"/>
    </source>
</evidence>
<feature type="binding site" evidence="13">
    <location>
        <position position="252"/>
    </location>
    <ligand>
        <name>NADPH</name>
        <dbReference type="ChEBI" id="CHEBI:57783"/>
    </ligand>
</feature>
<comment type="pathway">
    <text evidence="13">Membrane lipid metabolism; glycerophospholipid metabolism.</text>
</comment>
<keyword evidence="13" id="KW-0963">Cytoplasm</keyword>
<feature type="binding site" evidence="13">
    <location>
        <position position="241"/>
    </location>
    <ligand>
        <name>sn-glycerol 3-phosphate</name>
        <dbReference type="ChEBI" id="CHEBI:57597"/>
    </ligand>
</feature>
<reference evidence="20 21" key="1">
    <citation type="journal article" date="2016" name="Nat. Commun.">
        <title>Thousands of microbial genomes shed light on interconnected biogeochemical processes in an aquifer system.</title>
        <authorList>
            <person name="Anantharaman K."/>
            <person name="Brown C.T."/>
            <person name="Hug L.A."/>
            <person name="Sharon I."/>
            <person name="Castelle C.J."/>
            <person name="Probst A.J."/>
            <person name="Thomas B.C."/>
            <person name="Singh A."/>
            <person name="Wilkins M.J."/>
            <person name="Karaoz U."/>
            <person name="Brodie E.L."/>
            <person name="Williams K.H."/>
            <person name="Hubbard S.S."/>
            <person name="Banfield J.F."/>
        </authorList>
    </citation>
    <scope>NUCLEOTIDE SEQUENCE [LARGE SCALE GENOMIC DNA]</scope>
</reference>
<feature type="binding site" evidence="13">
    <location>
        <position position="276"/>
    </location>
    <ligand>
        <name>NADPH</name>
        <dbReference type="ChEBI" id="CHEBI:57783"/>
    </ligand>
</feature>
<dbReference type="Gene3D" id="1.10.1040.10">
    <property type="entry name" value="N-(1-d-carboxylethyl)-l-norvaline Dehydrogenase, domain 2"/>
    <property type="match status" value="1"/>
</dbReference>
<feature type="binding site" evidence="13">
    <location>
        <position position="12"/>
    </location>
    <ligand>
        <name>NADPH</name>
        <dbReference type="ChEBI" id="CHEBI:57783"/>
    </ligand>
</feature>
<keyword evidence="4 13" id="KW-0560">Oxidoreductase</keyword>
<dbReference type="GO" id="GO:0141152">
    <property type="term" value="F:glycerol-3-phosphate dehydrogenase (NAD+) activity"/>
    <property type="evidence" value="ECO:0007669"/>
    <property type="project" value="RHEA"/>
</dbReference>
<feature type="binding site" evidence="13">
    <location>
        <position position="49"/>
    </location>
    <ligand>
        <name>NADPH</name>
        <dbReference type="ChEBI" id="CHEBI:57783"/>
    </ligand>
</feature>
<keyword evidence="6 13" id="KW-0443">Lipid metabolism</keyword>
<protein>
    <recommendedName>
        <fullName evidence="11 13">Glycerol-3-phosphate dehydrogenase [NAD(P)+]</fullName>
        <ecNumber evidence="10 13">1.1.1.94</ecNumber>
    </recommendedName>
    <alternativeName>
        <fullName evidence="13">NAD(P)(+)-dependent glycerol-3-phosphate dehydrogenase</fullName>
    </alternativeName>
    <alternativeName>
        <fullName evidence="12 13">NAD(P)H-dependent dihydroxyacetone-phosphate reductase</fullName>
    </alternativeName>
</protein>
<dbReference type="InterPro" id="IPR036291">
    <property type="entry name" value="NAD(P)-bd_dom_sf"/>
</dbReference>
<dbReference type="SUPFAM" id="SSF51735">
    <property type="entry name" value="NAD(P)-binding Rossmann-fold domains"/>
    <property type="match status" value="1"/>
</dbReference>
<keyword evidence="5 13" id="KW-0520">NAD</keyword>
<sequence>MKKISVIGAGAWGTTLALLLSQNQYEITLWTHEEEVISSIKTFRENKKYLNGCPLSPNIIPDSNIKTAIKEAEIVVYATPTQFMRGIVKESMEYFKGKYIVSASKGIEISTLKFPSQIISEFTKEPVTILSGPNLAKEIANGFPAASIAASQNTSYAKLVQSLFEKCKNFRVYTGCDPLGAEIGGALKNVIAIAAGALEEKQLGDNAKAALIIRGISEITKLGMAMGAAKETFSGLSGLGDLIATCQSALSRNHTVGAKLAKGETLDSIVNSMKQVAEGVATTKAAVKLADKYKVEMPIIFEVYEVLFNNKSVDKALINLMSRPQKNED</sequence>
<dbReference type="Pfam" id="PF07479">
    <property type="entry name" value="NAD_Gly3P_dh_C"/>
    <property type="match status" value="1"/>
</dbReference>
<dbReference type="AlphaFoldDB" id="A0A1F4SRF1"/>
<name>A0A1F4SRF1_UNCSA</name>
<dbReference type="PRINTS" id="PR00077">
    <property type="entry name" value="GPDHDRGNASE"/>
</dbReference>
<evidence type="ECO:0000256" key="9">
    <source>
        <dbReference type="ARBA" id="ARBA00052716"/>
    </source>
</evidence>
<dbReference type="GO" id="GO:0008654">
    <property type="term" value="P:phospholipid biosynthetic process"/>
    <property type="evidence" value="ECO:0007669"/>
    <property type="project" value="UniProtKB-KW"/>
</dbReference>
<feature type="domain" description="Glycerol-3-phosphate dehydrogenase NAD-dependent C-terminal" evidence="19">
    <location>
        <begin position="177"/>
        <end position="317"/>
    </location>
</feature>
<keyword evidence="2 13" id="KW-0444">Lipid biosynthesis</keyword>
<feature type="binding site" evidence="16">
    <location>
        <position position="136"/>
    </location>
    <ligand>
        <name>NAD(+)</name>
        <dbReference type="ChEBI" id="CHEBI:57540"/>
    </ligand>
</feature>
<evidence type="ECO:0000256" key="10">
    <source>
        <dbReference type="ARBA" id="ARBA00066687"/>
    </source>
</evidence>
<comment type="catalytic activity">
    <reaction evidence="9">
        <text>sn-glycerol 3-phosphate + NADP(+) = dihydroxyacetone phosphate + NADPH + H(+)</text>
        <dbReference type="Rhea" id="RHEA:11096"/>
        <dbReference type="ChEBI" id="CHEBI:15378"/>
        <dbReference type="ChEBI" id="CHEBI:57597"/>
        <dbReference type="ChEBI" id="CHEBI:57642"/>
        <dbReference type="ChEBI" id="CHEBI:57783"/>
        <dbReference type="ChEBI" id="CHEBI:58349"/>
        <dbReference type="EC" id="1.1.1.94"/>
    </reaction>
    <physiologicalReaction direction="right-to-left" evidence="9">
        <dbReference type="Rhea" id="RHEA:11098"/>
    </physiologicalReaction>
</comment>
<evidence type="ECO:0000256" key="8">
    <source>
        <dbReference type="ARBA" id="ARBA00023264"/>
    </source>
</evidence>
<evidence type="ECO:0000259" key="18">
    <source>
        <dbReference type="Pfam" id="PF01210"/>
    </source>
</evidence>
<feature type="binding site" evidence="13">
    <location>
        <position position="188"/>
    </location>
    <ligand>
        <name>sn-glycerol 3-phosphate</name>
        <dbReference type="ChEBI" id="CHEBI:57597"/>
    </ligand>
</feature>
<evidence type="ECO:0000256" key="2">
    <source>
        <dbReference type="ARBA" id="ARBA00022516"/>
    </source>
</evidence>
<dbReference type="GO" id="GO:0051287">
    <property type="term" value="F:NAD binding"/>
    <property type="evidence" value="ECO:0007669"/>
    <property type="project" value="InterPro"/>
</dbReference>
<dbReference type="PANTHER" id="PTHR11728">
    <property type="entry name" value="GLYCEROL-3-PHOSPHATE DEHYDROGENASE"/>
    <property type="match status" value="1"/>
</dbReference>
<proteinExistence type="inferred from homology"/>
<evidence type="ECO:0000256" key="16">
    <source>
        <dbReference type="PIRSR" id="PIRSR000114-3"/>
    </source>
</evidence>
<feature type="binding site" evidence="16">
    <location>
        <position position="83"/>
    </location>
    <ligand>
        <name>NAD(+)</name>
        <dbReference type="ChEBI" id="CHEBI:57540"/>
    </ligand>
</feature>
<feature type="binding site" evidence="15">
    <location>
        <position position="105"/>
    </location>
    <ligand>
        <name>substrate</name>
    </ligand>
</feature>
<dbReference type="Pfam" id="PF01210">
    <property type="entry name" value="NAD_Gly3P_dh_N"/>
    <property type="match status" value="1"/>
</dbReference>
<dbReference type="GO" id="GO:0046167">
    <property type="term" value="P:glycerol-3-phosphate biosynthetic process"/>
    <property type="evidence" value="ECO:0007669"/>
    <property type="project" value="UniProtKB-UniRule"/>
</dbReference>
<dbReference type="Proteomes" id="UP000178417">
    <property type="component" value="Unassembled WGS sequence"/>
</dbReference>
<dbReference type="EMBL" id="MEUB01000030">
    <property type="protein sequence ID" value="OGC22243.1"/>
    <property type="molecule type" value="Genomic_DNA"/>
</dbReference>
<dbReference type="HAMAP" id="MF_00394">
    <property type="entry name" value="NAD_Glyc3P_dehydrog"/>
    <property type="match status" value="1"/>
</dbReference>
<evidence type="ECO:0000256" key="15">
    <source>
        <dbReference type="PIRSR" id="PIRSR000114-2"/>
    </source>
</evidence>
<evidence type="ECO:0000256" key="6">
    <source>
        <dbReference type="ARBA" id="ARBA00023098"/>
    </source>
</evidence>
<feature type="binding site" evidence="16">
    <location>
        <position position="252"/>
    </location>
    <ligand>
        <name>NAD(+)</name>
        <dbReference type="ChEBI" id="CHEBI:57540"/>
    </ligand>
</feature>
<dbReference type="InterPro" id="IPR013328">
    <property type="entry name" value="6PGD_dom2"/>
</dbReference>
<dbReference type="PANTHER" id="PTHR11728:SF1">
    <property type="entry name" value="GLYCEROL-3-PHOSPHATE DEHYDROGENASE [NAD(+)] 2, CHLOROPLASTIC"/>
    <property type="match status" value="1"/>
</dbReference>
<dbReference type="NCBIfam" id="NF000940">
    <property type="entry name" value="PRK00094.1-2"/>
    <property type="match status" value="1"/>
</dbReference>
<comment type="catalytic activity">
    <reaction evidence="13">
        <text>sn-glycerol 3-phosphate + NAD(+) = dihydroxyacetone phosphate + NADH + H(+)</text>
        <dbReference type="Rhea" id="RHEA:11092"/>
        <dbReference type="ChEBI" id="CHEBI:15378"/>
        <dbReference type="ChEBI" id="CHEBI:57540"/>
        <dbReference type="ChEBI" id="CHEBI:57597"/>
        <dbReference type="ChEBI" id="CHEBI:57642"/>
        <dbReference type="ChEBI" id="CHEBI:57945"/>
        <dbReference type="EC" id="1.1.1.94"/>
    </reaction>
</comment>
<feature type="binding site" evidence="13">
    <location>
        <position position="136"/>
    </location>
    <ligand>
        <name>NADPH</name>
        <dbReference type="ChEBI" id="CHEBI:57783"/>
    </ligand>
</feature>
<dbReference type="InterPro" id="IPR006168">
    <property type="entry name" value="G3P_DH_NAD-dep"/>
</dbReference>
<dbReference type="InterPro" id="IPR008927">
    <property type="entry name" value="6-PGluconate_DH-like_C_sf"/>
</dbReference>
<evidence type="ECO:0000256" key="17">
    <source>
        <dbReference type="RuleBase" id="RU000437"/>
    </source>
</evidence>
<evidence type="ECO:0000256" key="1">
    <source>
        <dbReference type="ARBA" id="ARBA00011009"/>
    </source>
</evidence>
<dbReference type="PIRSF" id="PIRSF000114">
    <property type="entry name" value="Glycerol-3-P_dh"/>
    <property type="match status" value="1"/>
</dbReference>
<feature type="binding site" evidence="13">
    <location>
        <position position="251"/>
    </location>
    <ligand>
        <name>sn-glycerol 3-phosphate</name>
        <dbReference type="ChEBI" id="CHEBI:57597"/>
    </ligand>
</feature>
<keyword evidence="3 13" id="KW-0521">NADP</keyword>
<evidence type="ECO:0000256" key="13">
    <source>
        <dbReference type="HAMAP-Rule" id="MF_00394"/>
    </source>
</evidence>
<feature type="binding site" evidence="13">
    <location>
        <position position="32"/>
    </location>
    <ligand>
        <name>NADPH</name>
        <dbReference type="ChEBI" id="CHEBI:57783"/>
    </ligand>
</feature>
<evidence type="ECO:0000256" key="11">
    <source>
        <dbReference type="ARBA" id="ARBA00069372"/>
    </source>
</evidence>
<feature type="binding site" evidence="13">
    <location>
        <position position="105"/>
    </location>
    <ligand>
        <name>sn-glycerol 3-phosphate</name>
        <dbReference type="ChEBI" id="CHEBI:57597"/>
    </ligand>
</feature>
<feature type="binding site" evidence="13">
    <location>
        <position position="278"/>
    </location>
    <ligand>
        <name>NADPH</name>
        <dbReference type="ChEBI" id="CHEBI:57783"/>
    </ligand>
</feature>
<feature type="binding site" evidence="13">
    <location>
        <position position="252"/>
    </location>
    <ligand>
        <name>sn-glycerol 3-phosphate</name>
        <dbReference type="ChEBI" id="CHEBI:57597"/>
    </ligand>
</feature>
<feature type="binding site" evidence="16">
    <location>
        <begin position="8"/>
        <end position="13"/>
    </location>
    <ligand>
        <name>NAD(+)</name>
        <dbReference type="ChEBI" id="CHEBI:57540"/>
    </ligand>
</feature>
<comment type="caution">
    <text evidence="13">Lacks conserved residue(s) required for the propagation of feature annotation.</text>
</comment>
<dbReference type="GO" id="GO:0005975">
    <property type="term" value="P:carbohydrate metabolic process"/>
    <property type="evidence" value="ECO:0007669"/>
    <property type="project" value="InterPro"/>
</dbReference>